<accession>A0ABN8RM01</accession>
<dbReference type="InterPro" id="IPR041249">
    <property type="entry name" value="HEPN_DZIP3"/>
</dbReference>
<name>A0ABN8RM01_9CNID</name>
<evidence type="ECO:0000256" key="1">
    <source>
        <dbReference type="SAM" id="Coils"/>
    </source>
</evidence>
<keyword evidence="4" id="KW-1185">Reference proteome</keyword>
<sequence>MASAAIPSYPSTKETTNYSRLCRLLVDVGSQALRNKFDSIHPPAGLHAVLTKPPAHPVLQTLRKKRILNPTQWAKLYPPSPSSISSKDFDVTLLMLLLRNICGLIPPATGWDNLPPAADTSAEAHIARVKYYRNHVYGHASQASVDDATFNSYWQDISNALVGLGADATAINKLKTESMDPVIEKHYQELLREWKKDDDSSKDRLDEIEGLLKELKKDSDNSRDKLEEQLKNMNDQILESEKKISDKL</sequence>
<dbReference type="PANTHER" id="PTHR46844">
    <property type="entry name" value="SLR5058 PROTEIN"/>
    <property type="match status" value="1"/>
</dbReference>
<evidence type="ECO:0000259" key="2">
    <source>
        <dbReference type="Pfam" id="PF18738"/>
    </source>
</evidence>
<protein>
    <recommendedName>
        <fullName evidence="2">DZIP3-like HEPN domain-containing protein</fullName>
    </recommendedName>
</protein>
<dbReference type="EMBL" id="CALNXK010000250">
    <property type="protein sequence ID" value="CAH3179133.1"/>
    <property type="molecule type" value="Genomic_DNA"/>
</dbReference>
<dbReference type="PANTHER" id="PTHR46844:SF1">
    <property type="entry name" value="SLR5058 PROTEIN"/>
    <property type="match status" value="1"/>
</dbReference>
<organism evidence="3 4">
    <name type="scientific">Porites lobata</name>
    <dbReference type="NCBI Taxonomy" id="104759"/>
    <lineage>
        <taxon>Eukaryota</taxon>
        <taxon>Metazoa</taxon>
        <taxon>Cnidaria</taxon>
        <taxon>Anthozoa</taxon>
        <taxon>Hexacorallia</taxon>
        <taxon>Scleractinia</taxon>
        <taxon>Fungiina</taxon>
        <taxon>Poritidae</taxon>
        <taxon>Porites</taxon>
    </lineage>
</organism>
<keyword evidence="1" id="KW-0175">Coiled coil</keyword>
<evidence type="ECO:0000313" key="4">
    <source>
        <dbReference type="Proteomes" id="UP001159405"/>
    </source>
</evidence>
<feature type="coiled-coil region" evidence="1">
    <location>
        <begin position="205"/>
        <end position="243"/>
    </location>
</feature>
<evidence type="ECO:0000313" key="3">
    <source>
        <dbReference type="EMBL" id="CAH3179133.1"/>
    </source>
</evidence>
<proteinExistence type="predicted"/>
<feature type="domain" description="DZIP3-like HEPN" evidence="2">
    <location>
        <begin position="44"/>
        <end position="187"/>
    </location>
</feature>
<reference evidence="3 4" key="1">
    <citation type="submission" date="2022-05" db="EMBL/GenBank/DDBJ databases">
        <authorList>
            <consortium name="Genoscope - CEA"/>
            <person name="William W."/>
        </authorList>
    </citation>
    <scope>NUCLEOTIDE SEQUENCE [LARGE SCALE GENOMIC DNA]</scope>
</reference>
<dbReference type="Pfam" id="PF18738">
    <property type="entry name" value="HEPN_DZIP3"/>
    <property type="match status" value="1"/>
</dbReference>
<dbReference type="Proteomes" id="UP001159405">
    <property type="component" value="Unassembled WGS sequence"/>
</dbReference>
<feature type="non-terminal residue" evidence="3">
    <location>
        <position position="248"/>
    </location>
</feature>
<gene>
    <name evidence="3" type="ORF">PLOB_00021603</name>
</gene>
<comment type="caution">
    <text evidence="3">The sequence shown here is derived from an EMBL/GenBank/DDBJ whole genome shotgun (WGS) entry which is preliminary data.</text>
</comment>